<dbReference type="Pfam" id="PF01136">
    <property type="entry name" value="Peptidase_U32"/>
    <property type="match status" value="1"/>
</dbReference>
<accession>A0A7C6A724</accession>
<evidence type="ECO:0000259" key="4">
    <source>
        <dbReference type="Pfam" id="PF16325"/>
    </source>
</evidence>
<evidence type="ECO:0000313" key="5">
    <source>
        <dbReference type="EMBL" id="HHS48940.1"/>
    </source>
</evidence>
<organism evidence="5">
    <name type="scientific">Desulfurella acetivorans</name>
    <dbReference type="NCBI Taxonomy" id="33002"/>
    <lineage>
        <taxon>Bacteria</taxon>
        <taxon>Pseudomonadati</taxon>
        <taxon>Campylobacterota</taxon>
        <taxon>Desulfurellia</taxon>
        <taxon>Desulfurellales</taxon>
        <taxon>Desulfurellaceae</taxon>
        <taxon>Desulfurella</taxon>
    </lineage>
</organism>
<keyword evidence="2" id="KW-0378">Hydrolase</keyword>
<dbReference type="Proteomes" id="UP000886400">
    <property type="component" value="Unassembled WGS sequence"/>
</dbReference>
<dbReference type="GO" id="GO:0008233">
    <property type="term" value="F:peptidase activity"/>
    <property type="evidence" value="ECO:0007669"/>
    <property type="project" value="UniProtKB-KW"/>
</dbReference>
<keyword evidence="1" id="KW-0645">Protease</keyword>
<dbReference type="Pfam" id="PF16325">
    <property type="entry name" value="Peptidase_U32_C"/>
    <property type="match status" value="1"/>
</dbReference>
<dbReference type="InterPro" id="IPR032525">
    <property type="entry name" value="Peptidase_U32_C"/>
</dbReference>
<evidence type="ECO:0000256" key="1">
    <source>
        <dbReference type="ARBA" id="ARBA00022670"/>
    </source>
</evidence>
<comment type="similarity">
    <text evidence="3">Belongs to the peptidase U32 family.</text>
</comment>
<dbReference type="Gene3D" id="2.40.30.10">
    <property type="entry name" value="Translation factors"/>
    <property type="match status" value="1"/>
</dbReference>
<evidence type="ECO:0000256" key="2">
    <source>
        <dbReference type="ARBA" id="ARBA00022801"/>
    </source>
</evidence>
<proteinExistence type="inferred from homology"/>
<reference evidence="5" key="1">
    <citation type="journal article" date="2020" name="mSystems">
        <title>Genome- and Community-Level Interaction Insights into Carbon Utilization and Element Cycling Functions of Hydrothermarchaeota in Hydrothermal Sediment.</title>
        <authorList>
            <person name="Zhou Z."/>
            <person name="Liu Y."/>
            <person name="Xu W."/>
            <person name="Pan J."/>
            <person name="Luo Z.H."/>
            <person name="Li M."/>
        </authorList>
    </citation>
    <scope>NUCLEOTIDE SEQUENCE [LARGE SCALE GENOMIC DNA]</scope>
    <source>
        <strain evidence="5">SpSt-1135</strain>
    </source>
</reference>
<dbReference type="InterPro" id="IPR001539">
    <property type="entry name" value="Peptidase_U32"/>
</dbReference>
<name>A0A7C6A724_DESAE</name>
<dbReference type="PANTHER" id="PTHR30217:SF6">
    <property type="entry name" value="TRNA HYDROXYLATION PROTEIN P"/>
    <property type="match status" value="1"/>
</dbReference>
<protein>
    <submittedName>
        <fullName evidence="5">U32 family peptidase</fullName>
    </submittedName>
</protein>
<dbReference type="InterPro" id="IPR051454">
    <property type="entry name" value="RNA/ubiquinone_mod_enzymes"/>
</dbReference>
<dbReference type="AlphaFoldDB" id="A0A7C6A724"/>
<dbReference type="GO" id="GO:0006508">
    <property type="term" value="P:proteolysis"/>
    <property type="evidence" value="ECO:0007669"/>
    <property type="project" value="UniProtKB-KW"/>
</dbReference>
<dbReference type="PROSITE" id="PS01276">
    <property type="entry name" value="PEPTIDASE_U32"/>
    <property type="match status" value="1"/>
</dbReference>
<feature type="domain" description="Peptidase family U32 C-terminal" evidence="4">
    <location>
        <begin position="314"/>
        <end position="389"/>
    </location>
</feature>
<evidence type="ECO:0000256" key="3">
    <source>
        <dbReference type="ARBA" id="ARBA00038374"/>
    </source>
</evidence>
<dbReference type="EMBL" id="DRZX01000180">
    <property type="protein sequence ID" value="HHS48940.1"/>
    <property type="molecule type" value="Genomic_DNA"/>
</dbReference>
<sequence length="406" mass="46048">MVELLSPAGNFQKLKTAIHFGADALYCSFEDFGLRSNAGNFTLKELKEAIDYTKKAHRKIYLTLNSYLFDKDFIKLREFLSFLKNNPPDAVIVSDLGVLSILQETKIPIHISTQANITNSFAANFLKQFNVERIIAARELTLQDLKLFIQNTSLDVEVFVHGAMCMAYSGRCFISSYLTSRSANRGDCAQSCRWKYTVFEDTRKNSPIFLEQHKEGSFIFNSYDLCALPILDRIIELGVKSLKIEGRNKSDYYAAVTTKSYRKAIDSYYEGTFKKHVAYLYNQLKSVSHRPYSLGFFLANPKQYIKNSAYIQPCTYVAIVLENIDGKIKLLVKNRFEAGSFEFVTPTDNLKIDIDTIYASDFSCKRTANPGEIVYIKSVDNVNKSDILRFCDESGSGSLQKQATGI</sequence>
<comment type="caution">
    <text evidence="5">The sequence shown here is derived from an EMBL/GenBank/DDBJ whole genome shotgun (WGS) entry which is preliminary data.</text>
</comment>
<dbReference type="PANTHER" id="PTHR30217">
    <property type="entry name" value="PEPTIDASE U32 FAMILY"/>
    <property type="match status" value="1"/>
</dbReference>
<gene>
    <name evidence="5" type="ORF">ENM99_03655</name>
</gene>